<dbReference type="InterPro" id="IPR051961">
    <property type="entry name" value="Fungal_Metabolite_Diox"/>
</dbReference>
<keyword evidence="4" id="KW-1133">Transmembrane helix</keyword>
<protein>
    <recommendedName>
        <fullName evidence="9">Cytochrome-b5 reductase</fullName>
    </recommendedName>
</protein>
<dbReference type="Proteomes" id="UP001530400">
    <property type="component" value="Unassembled WGS sequence"/>
</dbReference>
<dbReference type="CDD" id="cd06183">
    <property type="entry name" value="cyt_b5_reduct_like"/>
    <property type="match status" value="1"/>
</dbReference>
<dbReference type="SUPFAM" id="SSF52343">
    <property type="entry name" value="Ferredoxin reductase-like, C-terminal NADP-linked domain"/>
    <property type="match status" value="1"/>
</dbReference>
<dbReference type="Gene3D" id="2.60.120.620">
    <property type="entry name" value="q2cbj1_9rhob like domain"/>
    <property type="match status" value="1"/>
</dbReference>
<dbReference type="InterPro" id="IPR039261">
    <property type="entry name" value="FNR_nucleotide-bd"/>
</dbReference>
<dbReference type="InterPro" id="IPR008775">
    <property type="entry name" value="Phytyl_CoA_dOase-like"/>
</dbReference>
<comment type="caution">
    <text evidence="7">The sequence shown here is derived from an EMBL/GenBank/DDBJ whole genome shotgun (WGS) entry which is preliminary data.</text>
</comment>
<evidence type="ECO:0008006" key="9">
    <source>
        <dbReference type="Google" id="ProtNLM"/>
    </source>
</evidence>
<sequence length="769" mass="84709">MDHVDPLFCLYFIVYPLPFLLPYTELASLRRATYTHQLLVSLSPRACCIALSAAYCIMARQVFITTAAVYILAMSLVPCQCFAPSNSYQPATLYMSTEMEQEYAEQEALIVDRGVFEQTLITNISPLEAPKIKGGKAGGFGKASGNSKAEGKEYAKILKKDGVVRIDNVLSPATADGVRDYLYALREQSEKEVEEGKIQPIQRFATVLLKKNRCDLTIPLGDEIITTALDESLRLSPIGATISNIFGNEAILHEFSCLMSDSGSQRQVIHPDTPYVEGKDAVLYTCFIALQDVTLDMGPTVWLPGTNNKQSHIEFRDEISWDGESKKDALIRNTPAKLGLLKKGSCAIFDSRTLHCGTANISGGSRALFYFSFKNAEIGYTGNPASIRKELGEENVSLGNLVKDLKGFGMGKGTPLINITRPEMSHPSSSVNTPLRRSFLVILVMLCCIRTTRSSHPFRQATAFINSNMSNATHTDKKAKLSTYPMELTSRPALCNLVPPGVCLFTPTFTSVPLLDRVPAGEGGTSYILRFGLPDGEKSMGLTTCACVLACAELEHREKGEKVPVIRPYTPISTNNQVGSFDLLVKDYKENGYLSKYMCEDLPIGGEIQFKHIDFNVKIPAPFKHKKIGMIAGGTGITPMIQALHAILRSGPEDQKSSTEEVTLLYGSRNKSDILGGDMLSTWASEHSNFNYLDVLSHEPENSTYEGLRGFIDKEKIEQYLPKPNEEDVIIFVCGPPIMYELLCGPRNETEVKGVLGELGYSAEQVFKF</sequence>
<accession>A0ABD3P8P3</accession>
<dbReference type="PANTHER" id="PTHR37563">
    <property type="entry name" value="PHYTANOYL-COA DIOXYGENASE FAMILY PROTEIN (AFU_ORTHOLOGUE AFUA_2G03330)"/>
    <property type="match status" value="1"/>
</dbReference>
<name>A0ABD3P8P3_9STRA</name>
<dbReference type="InterPro" id="IPR001709">
    <property type="entry name" value="Flavoprot_Pyr_Nucl_cyt_Rdtase"/>
</dbReference>
<dbReference type="Pfam" id="PF00175">
    <property type="entry name" value="NAD_binding_1"/>
    <property type="match status" value="1"/>
</dbReference>
<evidence type="ECO:0000313" key="8">
    <source>
        <dbReference type="Proteomes" id="UP001530400"/>
    </source>
</evidence>
<keyword evidence="4" id="KW-0472">Membrane</keyword>
<dbReference type="EMBL" id="JALLPJ020000723">
    <property type="protein sequence ID" value="KAL3784555.1"/>
    <property type="molecule type" value="Genomic_DNA"/>
</dbReference>
<evidence type="ECO:0000256" key="1">
    <source>
        <dbReference type="ARBA" id="ARBA00001974"/>
    </source>
</evidence>
<dbReference type="PRINTS" id="PR00371">
    <property type="entry name" value="FPNCR"/>
</dbReference>
<evidence type="ECO:0000256" key="3">
    <source>
        <dbReference type="ARBA" id="ARBA00022827"/>
    </source>
</evidence>
<dbReference type="InterPro" id="IPR001433">
    <property type="entry name" value="OxRdtase_FAD/NAD-bd"/>
</dbReference>
<dbReference type="Pfam" id="PF05721">
    <property type="entry name" value="PhyH"/>
    <property type="match status" value="1"/>
</dbReference>
<dbReference type="AlphaFoldDB" id="A0ABD3P8P3"/>
<feature type="domain" description="Flavoprotein pyridine nucleotide cytochrome reductase-like FAD-binding" evidence="6">
    <location>
        <begin position="528"/>
        <end position="611"/>
    </location>
</feature>
<comment type="cofactor">
    <cofactor evidence="1">
        <name>FAD</name>
        <dbReference type="ChEBI" id="CHEBI:57692"/>
    </cofactor>
</comment>
<dbReference type="SUPFAM" id="SSF63380">
    <property type="entry name" value="Riboflavin synthase domain-like"/>
    <property type="match status" value="1"/>
</dbReference>
<dbReference type="InterPro" id="IPR017938">
    <property type="entry name" value="Riboflavin_synthase-like_b-brl"/>
</dbReference>
<dbReference type="InterPro" id="IPR008333">
    <property type="entry name" value="Cbr1-like_FAD-bd_dom"/>
</dbReference>
<evidence type="ECO:0000259" key="5">
    <source>
        <dbReference type="Pfam" id="PF00175"/>
    </source>
</evidence>
<feature type="domain" description="Oxidoreductase FAD/NAD(P)-binding" evidence="5">
    <location>
        <begin position="630"/>
        <end position="742"/>
    </location>
</feature>
<dbReference type="SUPFAM" id="SSF51197">
    <property type="entry name" value="Clavaminate synthase-like"/>
    <property type="match status" value="1"/>
</dbReference>
<keyword evidence="8" id="KW-1185">Reference proteome</keyword>
<proteinExistence type="predicted"/>
<keyword evidence="4" id="KW-0812">Transmembrane</keyword>
<dbReference type="Gene3D" id="3.40.50.80">
    <property type="entry name" value="Nucleotide-binding domain of ferredoxin-NADP reductase (FNR) module"/>
    <property type="match status" value="1"/>
</dbReference>
<evidence type="ECO:0000256" key="4">
    <source>
        <dbReference type="SAM" id="Phobius"/>
    </source>
</evidence>
<organism evidence="7 8">
    <name type="scientific">Cyclotella atomus</name>
    <dbReference type="NCBI Taxonomy" id="382360"/>
    <lineage>
        <taxon>Eukaryota</taxon>
        <taxon>Sar</taxon>
        <taxon>Stramenopiles</taxon>
        <taxon>Ochrophyta</taxon>
        <taxon>Bacillariophyta</taxon>
        <taxon>Coscinodiscophyceae</taxon>
        <taxon>Thalassiosirophycidae</taxon>
        <taxon>Stephanodiscales</taxon>
        <taxon>Stephanodiscaceae</taxon>
        <taxon>Cyclotella</taxon>
    </lineage>
</organism>
<keyword evidence="3" id="KW-0274">FAD</keyword>
<evidence type="ECO:0000259" key="6">
    <source>
        <dbReference type="Pfam" id="PF00970"/>
    </source>
</evidence>
<dbReference type="PANTHER" id="PTHR37563:SF2">
    <property type="entry name" value="PHYTANOYL-COA DIOXYGENASE FAMILY PROTEIN (AFU_ORTHOLOGUE AFUA_2G03330)"/>
    <property type="match status" value="1"/>
</dbReference>
<evidence type="ECO:0000313" key="7">
    <source>
        <dbReference type="EMBL" id="KAL3784555.1"/>
    </source>
</evidence>
<dbReference type="Pfam" id="PF00970">
    <property type="entry name" value="FAD_binding_6"/>
    <property type="match status" value="1"/>
</dbReference>
<reference evidence="7 8" key="1">
    <citation type="submission" date="2024-10" db="EMBL/GenBank/DDBJ databases">
        <title>Updated reference genomes for cyclostephanoid diatoms.</title>
        <authorList>
            <person name="Roberts W.R."/>
            <person name="Alverson A.J."/>
        </authorList>
    </citation>
    <scope>NUCLEOTIDE SEQUENCE [LARGE SCALE GENOMIC DNA]</scope>
    <source>
        <strain evidence="7 8">AJA010-31</strain>
    </source>
</reference>
<gene>
    <name evidence="7" type="ORF">ACHAWO_011431</name>
</gene>
<feature type="transmembrane region" description="Helical" evidence="4">
    <location>
        <begin position="6"/>
        <end position="26"/>
    </location>
</feature>
<dbReference type="Gene3D" id="2.40.30.10">
    <property type="entry name" value="Translation factors"/>
    <property type="match status" value="1"/>
</dbReference>
<evidence type="ECO:0000256" key="2">
    <source>
        <dbReference type="ARBA" id="ARBA00022630"/>
    </source>
</evidence>
<keyword evidence="2" id="KW-0285">Flavoprotein</keyword>